<feature type="transmembrane region" description="Helical" evidence="6">
    <location>
        <begin position="320"/>
        <end position="342"/>
    </location>
</feature>
<reference evidence="8 9" key="1">
    <citation type="submission" date="2015-11" db="EMBL/GenBank/DDBJ databases">
        <title>Genomic analysis of 38 Legionella species identifies large and diverse effector repertoires.</title>
        <authorList>
            <person name="Burstein D."/>
            <person name="Amaro F."/>
            <person name="Zusman T."/>
            <person name="Lifshitz Z."/>
            <person name="Cohen O."/>
            <person name="Gilbert J.A."/>
            <person name="Pupko T."/>
            <person name="Shuman H.A."/>
            <person name="Segal G."/>
        </authorList>
    </citation>
    <scope>NUCLEOTIDE SEQUENCE [LARGE SCALE GENOMIC DNA]</scope>
    <source>
        <strain evidence="8 9">Bercovier 4</strain>
    </source>
</reference>
<dbReference type="RefSeq" id="WP_058501482.1">
    <property type="nucleotide sequence ID" value="NZ_CAAAJA010000001.1"/>
</dbReference>
<name>A0A0W0W3G6_9GAMM</name>
<feature type="transmembrane region" description="Helical" evidence="6">
    <location>
        <begin position="51"/>
        <end position="69"/>
    </location>
</feature>
<organism evidence="8 9">
    <name type="scientific">Legionella israelensis</name>
    <dbReference type="NCBI Taxonomy" id="454"/>
    <lineage>
        <taxon>Bacteria</taxon>
        <taxon>Pseudomonadati</taxon>
        <taxon>Pseudomonadota</taxon>
        <taxon>Gammaproteobacteria</taxon>
        <taxon>Legionellales</taxon>
        <taxon>Legionellaceae</taxon>
        <taxon>Legionella</taxon>
    </lineage>
</organism>
<evidence type="ECO:0000313" key="9">
    <source>
        <dbReference type="Proteomes" id="UP000054761"/>
    </source>
</evidence>
<evidence type="ECO:0000259" key="7">
    <source>
        <dbReference type="PROSITE" id="PS50850"/>
    </source>
</evidence>
<dbReference type="InterPro" id="IPR020846">
    <property type="entry name" value="MFS_dom"/>
</dbReference>
<dbReference type="GO" id="GO:0005886">
    <property type="term" value="C:plasma membrane"/>
    <property type="evidence" value="ECO:0007669"/>
    <property type="project" value="UniProtKB-SubCell"/>
</dbReference>
<keyword evidence="2" id="KW-1003">Cell membrane</keyword>
<proteinExistence type="predicted"/>
<dbReference type="PANTHER" id="PTHR43702">
    <property type="entry name" value="L-FUCOSE-PROTON SYMPORTER"/>
    <property type="match status" value="1"/>
</dbReference>
<accession>A0A0W0W3G6</accession>
<protein>
    <submittedName>
        <fullName evidence="8">Putative transporter</fullName>
    </submittedName>
</protein>
<dbReference type="STRING" id="454.Lisr_1128"/>
<dbReference type="GO" id="GO:0022857">
    <property type="term" value="F:transmembrane transporter activity"/>
    <property type="evidence" value="ECO:0007669"/>
    <property type="project" value="InterPro"/>
</dbReference>
<evidence type="ECO:0000256" key="6">
    <source>
        <dbReference type="SAM" id="Phobius"/>
    </source>
</evidence>
<keyword evidence="5 6" id="KW-0472">Membrane</keyword>
<evidence type="ECO:0000313" key="8">
    <source>
        <dbReference type="EMBL" id="KTD26917.1"/>
    </source>
</evidence>
<feature type="transmembrane region" description="Helical" evidence="6">
    <location>
        <begin position="100"/>
        <end position="122"/>
    </location>
</feature>
<dbReference type="PANTHER" id="PTHR43702:SF11">
    <property type="entry name" value="L-FUCOSE-PROTON SYMPORTER"/>
    <property type="match status" value="1"/>
</dbReference>
<gene>
    <name evidence="8" type="ORF">Lisr_1128</name>
</gene>
<feature type="transmembrane region" description="Helical" evidence="6">
    <location>
        <begin position="134"/>
        <end position="155"/>
    </location>
</feature>
<feature type="transmembrane region" description="Helical" evidence="6">
    <location>
        <begin position="280"/>
        <end position="300"/>
    </location>
</feature>
<dbReference type="SUPFAM" id="SSF103473">
    <property type="entry name" value="MFS general substrate transporter"/>
    <property type="match status" value="1"/>
</dbReference>
<dbReference type="InterPro" id="IPR050375">
    <property type="entry name" value="MFS_TsgA-like"/>
</dbReference>
<dbReference type="InterPro" id="IPR011701">
    <property type="entry name" value="MFS"/>
</dbReference>
<feature type="transmembrane region" description="Helical" evidence="6">
    <location>
        <begin position="208"/>
        <end position="227"/>
    </location>
</feature>
<feature type="transmembrane region" description="Helical" evidence="6">
    <location>
        <begin position="76"/>
        <end position="94"/>
    </location>
</feature>
<feature type="transmembrane region" description="Helical" evidence="6">
    <location>
        <begin position="247"/>
        <end position="268"/>
    </location>
</feature>
<dbReference type="Pfam" id="PF07690">
    <property type="entry name" value="MFS_1"/>
    <property type="match status" value="1"/>
</dbReference>
<evidence type="ECO:0000256" key="3">
    <source>
        <dbReference type="ARBA" id="ARBA00022692"/>
    </source>
</evidence>
<keyword evidence="4 6" id="KW-1133">Transmembrane helix</keyword>
<feature type="transmembrane region" description="Helical" evidence="6">
    <location>
        <begin position="7"/>
        <end position="31"/>
    </location>
</feature>
<keyword evidence="9" id="KW-1185">Reference proteome</keyword>
<dbReference type="Gene3D" id="1.20.1250.20">
    <property type="entry name" value="MFS general substrate transporter like domains"/>
    <property type="match status" value="2"/>
</dbReference>
<evidence type="ECO:0000256" key="2">
    <source>
        <dbReference type="ARBA" id="ARBA00022475"/>
    </source>
</evidence>
<dbReference type="InterPro" id="IPR036259">
    <property type="entry name" value="MFS_trans_sf"/>
</dbReference>
<dbReference type="EMBL" id="LNYH01000052">
    <property type="protein sequence ID" value="KTD26917.1"/>
    <property type="molecule type" value="Genomic_DNA"/>
</dbReference>
<feature type="transmembrane region" description="Helical" evidence="6">
    <location>
        <begin position="167"/>
        <end position="187"/>
    </location>
</feature>
<dbReference type="OrthoDB" id="6395826at2"/>
<evidence type="ECO:0000256" key="1">
    <source>
        <dbReference type="ARBA" id="ARBA00004429"/>
    </source>
</evidence>
<evidence type="ECO:0000256" key="4">
    <source>
        <dbReference type="ARBA" id="ARBA00022989"/>
    </source>
</evidence>
<dbReference type="Proteomes" id="UP000054761">
    <property type="component" value="Unassembled WGS sequence"/>
</dbReference>
<feature type="transmembrane region" description="Helical" evidence="6">
    <location>
        <begin position="354"/>
        <end position="375"/>
    </location>
</feature>
<dbReference type="PROSITE" id="PS50850">
    <property type="entry name" value="MFS"/>
    <property type="match status" value="1"/>
</dbReference>
<dbReference type="PATRIC" id="fig|454.4.peg.1214"/>
<feature type="domain" description="Major facilitator superfamily (MFS) profile" evidence="7">
    <location>
        <begin position="6"/>
        <end position="405"/>
    </location>
</feature>
<comment type="caution">
    <text evidence="8">The sequence shown here is derived from an EMBL/GenBank/DDBJ whole genome shotgun (WGS) entry which is preliminary data.</text>
</comment>
<keyword evidence="3 6" id="KW-0812">Transmembrane</keyword>
<sequence length="409" mass="45672">MKRGPIILSLILSYIIFSLLLNSVGTVILQVIHHYGVSKPQASILEGYKDLPIALVSFFFASFLPRLGYIKALQSGLILTMLACVCMPLFPSFFTTKLMFLAVGISFALVKISVYTIVGLIAKDKNQHASLLNMLEGFFMLGLLLGYWLFSLFINETATINHHWLNVYWWISVLCLINILLLSGIKIENEAPAASASLSEDFHSMLKLILKPMIFVFILSSFLYVLLEQSIGTWLPTFNNEILQFSKTMSVQAASIFALSLVLGRFLTSILLQKIDWYTLLVSSLIAMSLLIVLTLPFTYQVSASETLSSWRDAPAVAFLLPMIGLFMAPIYPAINSVMLSALPKTKHAAMTGLILFFSALGGTTGSMITGNLFAVFGGRHAFYVLLIPLFLLFFSFYRFRYLSERQFC</sequence>
<feature type="transmembrane region" description="Helical" evidence="6">
    <location>
        <begin position="381"/>
        <end position="400"/>
    </location>
</feature>
<evidence type="ECO:0000256" key="5">
    <source>
        <dbReference type="ARBA" id="ARBA00023136"/>
    </source>
</evidence>
<comment type="subcellular location">
    <subcellularLocation>
        <location evidence="1">Cell inner membrane</location>
        <topology evidence="1">Multi-pass membrane protein</topology>
    </subcellularLocation>
</comment>
<dbReference type="AlphaFoldDB" id="A0A0W0W3G6"/>